<evidence type="ECO:0000256" key="10">
    <source>
        <dbReference type="ARBA" id="ARBA00022833"/>
    </source>
</evidence>
<keyword evidence="9 12" id="KW-0863">Zinc-finger</keyword>
<feature type="region of interest" description="Disordered" evidence="13">
    <location>
        <begin position="1"/>
        <end position="53"/>
    </location>
</feature>
<comment type="catalytic activity">
    <reaction evidence="1">
        <text>S-ubiquitinyl-[E2 ubiquitin-conjugating enzyme]-L-cysteine + [acceptor protein]-L-lysine = [E2 ubiquitin-conjugating enzyme]-L-cysteine + N(6)-ubiquitinyl-[acceptor protein]-L-lysine.</text>
        <dbReference type="EC" id="2.3.2.27"/>
    </reaction>
</comment>
<evidence type="ECO:0000256" key="5">
    <source>
        <dbReference type="ARBA" id="ARBA00022490"/>
    </source>
</evidence>
<feature type="region of interest" description="Disordered" evidence="13">
    <location>
        <begin position="216"/>
        <end position="239"/>
    </location>
</feature>
<sequence length="728" mass="78242">MSTVATQTQPRAQRGTGKRNNRGRSGQNRPARSSTKADEKIEETPSTTATAEEETQAEDTAVCWICAEPVKYYAVAECNHRTCHVCSLRLRALYKKNDCTFCKEPQPNMVFTASPDALFSSFETDQMTWKDAKLSIYFESQEMMEETLLLLRFNCPDSECDFIGNSWSDIKLHVRATHGRLMCDLCIRSKKVFAHEHALYPPNILPLHLPSMLSHNRSNKSAGKGKDNKDQIEGGVHPSLTHMRETHEECFVCKRDDVRDQYFLNYAALEVHFNNAHHPCPHGSCLARKFVVYGSALDLQAHLVEDHGEEMGKGARRDVRRVEAAWDEVRHTNNSGSGQGRGRGRGRERDRDRDREVEREPPPAPVQAQPQPRPPGVGTRRREGFGAALTVEGNTPPPPPSISPVPAAPRADVDPAVAERHNAFLARLSALATNPVTAVPAARAAIRSFRANESTAAALISTLFSIVGDKMEAASSVVNGFVDLLDGDGESDREQREAVLAAWRAFEVAQRRQFPELVPTSVGSGFAGIASGRVLNAKHATAGRGRQVWDRVAQAASSSSSSTTQRFPALSNTNAGASTSGTRPGQRNTPWSGSSATRPAQPTFAPSSSFVPPNLNAAPTPTVTPFSMNIPSAPASRNAPKLSNSLFPELAPSAAARPKALVSGNQSLKNILGTPTLGPGAWGAGAGAGAATPTEEVGVDAAAAAGGGKKKGKGKGKQTLFTLGTFPS</sequence>
<keyword evidence="8" id="KW-0479">Metal-binding</keyword>
<comment type="pathway">
    <text evidence="3">Protein modification; protein ubiquitination.</text>
</comment>
<dbReference type="GO" id="GO:0072344">
    <property type="term" value="P:rescue of stalled ribosome"/>
    <property type="evidence" value="ECO:0007669"/>
    <property type="project" value="InterPro"/>
</dbReference>
<protein>
    <recommendedName>
        <fullName evidence="4">RING-type E3 ubiquitin transferase</fullName>
        <ecNumber evidence="4">2.3.2.27</ecNumber>
    </recommendedName>
</protein>
<keyword evidence="7" id="KW-0808">Transferase</keyword>
<evidence type="ECO:0000256" key="12">
    <source>
        <dbReference type="PROSITE-ProRule" id="PRU00175"/>
    </source>
</evidence>
<evidence type="ECO:0000256" key="2">
    <source>
        <dbReference type="ARBA" id="ARBA00004496"/>
    </source>
</evidence>
<dbReference type="Gene3D" id="3.30.40.10">
    <property type="entry name" value="Zinc/RING finger domain, C3HC4 (zinc finger)"/>
    <property type="match status" value="1"/>
</dbReference>
<comment type="similarity">
    <text evidence="11">Belongs to the ZNF598/HEL2 family.</text>
</comment>
<evidence type="ECO:0000256" key="8">
    <source>
        <dbReference type="ARBA" id="ARBA00022723"/>
    </source>
</evidence>
<name>A0AAD7F9F2_9AGAR</name>
<dbReference type="InterPro" id="IPR056437">
    <property type="entry name" value="Znf-C2H2_ZNF598/HEL2"/>
</dbReference>
<feature type="compositionally biased region" description="Basic and acidic residues" evidence="13">
    <location>
        <begin position="345"/>
        <end position="361"/>
    </location>
</feature>
<evidence type="ECO:0000313" key="15">
    <source>
        <dbReference type="EMBL" id="KAJ7606906.1"/>
    </source>
</evidence>
<dbReference type="InterPro" id="IPR013083">
    <property type="entry name" value="Znf_RING/FYVE/PHD"/>
</dbReference>
<feature type="compositionally biased region" description="Polar residues" evidence="13">
    <location>
        <begin position="570"/>
        <end position="616"/>
    </location>
</feature>
<feature type="compositionally biased region" description="Low complexity" evidence="13">
    <location>
        <begin position="553"/>
        <end position="565"/>
    </location>
</feature>
<evidence type="ECO:0000259" key="14">
    <source>
        <dbReference type="PROSITE" id="PS50089"/>
    </source>
</evidence>
<gene>
    <name evidence="15" type="ORF">FB45DRAFT_982902</name>
</gene>
<dbReference type="GO" id="GO:0008270">
    <property type="term" value="F:zinc ion binding"/>
    <property type="evidence" value="ECO:0007669"/>
    <property type="project" value="UniProtKB-KW"/>
</dbReference>
<dbReference type="SUPFAM" id="SSF57850">
    <property type="entry name" value="RING/U-box"/>
    <property type="match status" value="1"/>
</dbReference>
<dbReference type="InterPro" id="IPR044288">
    <property type="entry name" value="ZNF598/HEL2"/>
</dbReference>
<evidence type="ECO:0000256" key="9">
    <source>
        <dbReference type="ARBA" id="ARBA00022771"/>
    </source>
</evidence>
<dbReference type="Pfam" id="PF25447">
    <property type="entry name" value="RING_ZNF598"/>
    <property type="match status" value="1"/>
</dbReference>
<keyword evidence="5" id="KW-0963">Cytoplasm</keyword>
<proteinExistence type="inferred from homology"/>
<evidence type="ECO:0000256" key="6">
    <source>
        <dbReference type="ARBA" id="ARBA00022553"/>
    </source>
</evidence>
<dbReference type="InterPro" id="IPR013087">
    <property type="entry name" value="Znf_C2H2_type"/>
</dbReference>
<dbReference type="AlphaFoldDB" id="A0AAD7F9F2"/>
<feature type="domain" description="RING-type" evidence="14">
    <location>
        <begin position="63"/>
        <end position="103"/>
    </location>
</feature>
<keyword evidence="16" id="KW-1185">Reference proteome</keyword>
<evidence type="ECO:0000256" key="1">
    <source>
        <dbReference type="ARBA" id="ARBA00000900"/>
    </source>
</evidence>
<dbReference type="Pfam" id="PF23230">
    <property type="entry name" value="zf-C2H2_13"/>
    <property type="match status" value="1"/>
</dbReference>
<dbReference type="PROSITE" id="PS50089">
    <property type="entry name" value="ZF_RING_2"/>
    <property type="match status" value="1"/>
</dbReference>
<dbReference type="GO" id="GO:0005737">
    <property type="term" value="C:cytoplasm"/>
    <property type="evidence" value="ECO:0007669"/>
    <property type="project" value="UniProtKB-SubCell"/>
</dbReference>
<evidence type="ECO:0000256" key="3">
    <source>
        <dbReference type="ARBA" id="ARBA00004906"/>
    </source>
</evidence>
<evidence type="ECO:0000256" key="11">
    <source>
        <dbReference type="ARBA" id="ARBA00035113"/>
    </source>
</evidence>
<evidence type="ECO:0000256" key="4">
    <source>
        <dbReference type="ARBA" id="ARBA00012483"/>
    </source>
</evidence>
<feature type="region of interest" description="Disordered" evidence="13">
    <location>
        <begin position="541"/>
        <end position="616"/>
    </location>
</feature>
<feature type="region of interest" description="Disordered" evidence="13">
    <location>
        <begin position="326"/>
        <end position="409"/>
    </location>
</feature>
<dbReference type="InterPro" id="IPR057634">
    <property type="entry name" value="PAH_ZNF598/HEL2"/>
</dbReference>
<dbReference type="PANTHER" id="PTHR22938:SF0">
    <property type="entry name" value="E3 UBIQUITIN-PROTEIN LIGASE ZNF598"/>
    <property type="match status" value="1"/>
</dbReference>
<organism evidence="15 16">
    <name type="scientific">Roridomyces roridus</name>
    <dbReference type="NCBI Taxonomy" id="1738132"/>
    <lineage>
        <taxon>Eukaryota</taxon>
        <taxon>Fungi</taxon>
        <taxon>Dikarya</taxon>
        <taxon>Basidiomycota</taxon>
        <taxon>Agaricomycotina</taxon>
        <taxon>Agaricomycetes</taxon>
        <taxon>Agaricomycetidae</taxon>
        <taxon>Agaricales</taxon>
        <taxon>Marasmiineae</taxon>
        <taxon>Mycenaceae</taxon>
        <taxon>Roridomyces</taxon>
    </lineage>
</organism>
<keyword evidence="6" id="KW-0597">Phosphoprotein</keyword>
<dbReference type="GO" id="GO:0016567">
    <property type="term" value="P:protein ubiquitination"/>
    <property type="evidence" value="ECO:0007669"/>
    <property type="project" value="TreeGrafter"/>
</dbReference>
<dbReference type="CDD" id="cd16615">
    <property type="entry name" value="RING-HC_ZNF598"/>
    <property type="match status" value="1"/>
</dbReference>
<dbReference type="PANTHER" id="PTHR22938">
    <property type="entry name" value="ZINC FINGER PROTEIN 598"/>
    <property type="match status" value="1"/>
</dbReference>
<dbReference type="Pfam" id="PF23202">
    <property type="entry name" value="PAH_ZNF598"/>
    <property type="match status" value="1"/>
</dbReference>
<dbReference type="GO" id="GO:0061630">
    <property type="term" value="F:ubiquitin protein ligase activity"/>
    <property type="evidence" value="ECO:0007669"/>
    <property type="project" value="UniProtKB-EC"/>
</dbReference>
<dbReference type="InterPro" id="IPR001841">
    <property type="entry name" value="Znf_RING"/>
</dbReference>
<keyword evidence="10" id="KW-0862">Zinc</keyword>
<feature type="compositionally biased region" description="Polar residues" evidence="13">
    <location>
        <begin position="23"/>
        <end position="34"/>
    </location>
</feature>
<reference evidence="15" key="1">
    <citation type="submission" date="2023-03" db="EMBL/GenBank/DDBJ databases">
        <title>Massive genome expansion in bonnet fungi (Mycena s.s.) driven by repeated elements and novel gene families across ecological guilds.</title>
        <authorList>
            <consortium name="Lawrence Berkeley National Laboratory"/>
            <person name="Harder C.B."/>
            <person name="Miyauchi S."/>
            <person name="Viragh M."/>
            <person name="Kuo A."/>
            <person name="Thoen E."/>
            <person name="Andreopoulos B."/>
            <person name="Lu D."/>
            <person name="Skrede I."/>
            <person name="Drula E."/>
            <person name="Henrissat B."/>
            <person name="Morin E."/>
            <person name="Kohler A."/>
            <person name="Barry K."/>
            <person name="LaButti K."/>
            <person name="Morin E."/>
            <person name="Salamov A."/>
            <person name="Lipzen A."/>
            <person name="Mereny Z."/>
            <person name="Hegedus B."/>
            <person name="Baldrian P."/>
            <person name="Stursova M."/>
            <person name="Weitz H."/>
            <person name="Taylor A."/>
            <person name="Grigoriev I.V."/>
            <person name="Nagy L.G."/>
            <person name="Martin F."/>
            <person name="Kauserud H."/>
        </authorList>
    </citation>
    <scope>NUCLEOTIDE SEQUENCE</scope>
    <source>
        <strain evidence="15">9284</strain>
    </source>
</reference>
<evidence type="ECO:0000256" key="13">
    <source>
        <dbReference type="SAM" id="MobiDB-lite"/>
    </source>
</evidence>
<dbReference type="Proteomes" id="UP001221142">
    <property type="component" value="Unassembled WGS sequence"/>
</dbReference>
<dbReference type="EMBL" id="JARKIF010000054">
    <property type="protein sequence ID" value="KAJ7606906.1"/>
    <property type="molecule type" value="Genomic_DNA"/>
</dbReference>
<dbReference type="InterPro" id="IPR041888">
    <property type="entry name" value="RING-HC_ZNF598/HEL2"/>
</dbReference>
<feature type="compositionally biased region" description="Polar residues" evidence="13">
    <location>
        <begin position="1"/>
        <end position="11"/>
    </location>
</feature>
<comment type="subcellular location">
    <subcellularLocation>
        <location evidence="2">Cytoplasm</location>
    </subcellularLocation>
</comment>
<dbReference type="EC" id="2.3.2.27" evidence="4"/>
<dbReference type="SMART" id="SM00355">
    <property type="entry name" value="ZnF_C2H2"/>
    <property type="match status" value="3"/>
</dbReference>
<evidence type="ECO:0000313" key="16">
    <source>
        <dbReference type="Proteomes" id="UP001221142"/>
    </source>
</evidence>
<feature type="compositionally biased region" description="Pro residues" evidence="13">
    <location>
        <begin position="395"/>
        <end position="407"/>
    </location>
</feature>
<comment type="caution">
    <text evidence="15">The sequence shown here is derived from an EMBL/GenBank/DDBJ whole genome shotgun (WGS) entry which is preliminary data.</text>
</comment>
<evidence type="ECO:0000256" key="7">
    <source>
        <dbReference type="ARBA" id="ARBA00022679"/>
    </source>
</evidence>
<accession>A0AAD7F9F2</accession>
<dbReference type="GO" id="GO:0043022">
    <property type="term" value="F:ribosome binding"/>
    <property type="evidence" value="ECO:0007669"/>
    <property type="project" value="TreeGrafter"/>
</dbReference>